<dbReference type="CDD" id="cd02440">
    <property type="entry name" value="AdoMet_MTases"/>
    <property type="match status" value="1"/>
</dbReference>
<evidence type="ECO:0000313" key="4">
    <source>
        <dbReference type="EMBL" id="PJZ24277.1"/>
    </source>
</evidence>
<dbReference type="PANTHER" id="PTHR43861">
    <property type="entry name" value="TRANS-ACONITATE 2-METHYLTRANSFERASE-RELATED"/>
    <property type="match status" value="1"/>
</dbReference>
<dbReference type="SUPFAM" id="SSF53335">
    <property type="entry name" value="S-adenosyl-L-methionine-dependent methyltransferases"/>
    <property type="match status" value="1"/>
</dbReference>
<dbReference type="InterPro" id="IPR029063">
    <property type="entry name" value="SAM-dependent_MTases_sf"/>
</dbReference>
<dbReference type="GO" id="GO:0008168">
    <property type="term" value="F:methyltransferase activity"/>
    <property type="evidence" value="ECO:0007669"/>
    <property type="project" value="UniProtKB-KW"/>
</dbReference>
<keyword evidence="1 4" id="KW-0489">Methyltransferase</keyword>
<dbReference type="AlphaFoldDB" id="A0A2M9X9B2"/>
<gene>
    <name evidence="4" type="ORF">CH357_16550</name>
</gene>
<organism evidence="4 5">
    <name type="scientific">Leptospira hartskeerlii</name>
    <dbReference type="NCBI Taxonomy" id="2023177"/>
    <lineage>
        <taxon>Bacteria</taxon>
        <taxon>Pseudomonadati</taxon>
        <taxon>Spirochaetota</taxon>
        <taxon>Spirochaetia</taxon>
        <taxon>Leptospirales</taxon>
        <taxon>Leptospiraceae</taxon>
        <taxon>Leptospira</taxon>
    </lineage>
</organism>
<name>A0A2M9X9B2_9LEPT</name>
<dbReference type="Pfam" id="PF13649">
    <property type="entry name" value="Methyltransf_25"/>
    <property type="match status" value="1"/>
</dbReference>
<sequence>MKVRDSGMPEADYWDSLFDLPLVLERMDLLETKGRIVEFGSGYGTFTLPLAEKNQSEIIAFEIEKDLVLDLEKKALSLGLDHVHPIQKDIIEEGTSFPESFVDYVMIFNLLHHEDPTSILKEAFRILKPRGIAGLMHWNYDPNTPRGPKMEIRPKPEYIYQKAIESGFKIGSEKPIDLPPYHYGFIAKKPM</sequence>
<protein>
    <submittedName>
        <fullName evidence="4">Methyltransferase type 11</fullName>
    </submittedName>
</protein>
<feature type="domain" description="Methyltransferase" evidence="3">
    <location>
        <begin position="36"/>
        <end position="131"/>
    </location>
</feature>
<proteinExistence type="predicted"/>
<evidence type="ECO:0000313" key="5">
    <source>
        <dbReference type="Proteomes" id="UP000232196"/>
    </source>
</evidence>
<dbReference type="OrthoDB" id="9784101at2"/>
<evidence type="ECO:0000256" key="2">
    <source>
        <dbReference type="ARBA" id="ARBA00022679"/>
    </source>
</evidence>
<dbReference type="Gene3D" id="3.40.50.150">
    <property type="entry name" value="Vaccinia Virus protein VP39"/>
    <property type="match status" value="1"/>
</dbReference>
<evidence type="ECO:0000259" key="3">
    <source>
        <dbReference type="Pfam" id="PF13649"/>
    </source>
</evidence>
<dbReference type="EMBL" id="NPDN01000009">
    <property type="protein sequence ID" value="PJZ24277.1"/>
    <property type="molecule type" value="Genomic_DNA"/>
</dbReference>
<accession>A0A2M9X9B2</accession>
<reference evidence="4 5" key="1">
    <citation type="submission" date="2017-07" db="EMBL/GenBank/DDBJ databases">
        <title>Leptospira spp. isolated from tropical soils.</title>
        <authorList>
            <person name="Thibeaux R."/>
            <person name="Iraola G."/>
            <person name="Ferres I."/>
            <person name="Bierque E."/>
            <person name="Girault D."/>
            <person name="Soupe-Gilbert M.-E."/>
            <person name="Picardeau M."/>
            <person name="Goarant C."/>
        </authorList>
    </citation>
    <scope>NUCLEOTIDE SEQUENCE [LARGE SCALE GENOMIC DNA]</scope>
    <source>
        <strain evidence="4 5">MCA1-C-A1</strain>
    </source>
</reference>
<dbReference type="Proteomes" id="UP000232196">
    <property type="component" value="Unassembled WGS sequence"/>
</dbReference>
<dbReference type="GO" id="GO:0032259">
    <property type="term" value="P:methylation"/>
    <property type="evidence" value="ECO:0007669"/>
    <property type="project" value="UniProtKB-KW"/>
</dbReference>
<dbReference type="RefSeq" id="WP_100707875.1">
    <property type="nucleotide sequence ID" value="NZ_NPDL01000009.1"/>
</dbReference>
<dbReference type="PANTHER" id="PTHR43861:SF1">
    <property type="entry name" value="TRANS-ACONITATE 2-METHYLTRANSFERASE"/>
    <property type="match status" value="1"/>
</dbReference>
<evidence type="ECO:0000256" key="1">
    <source>
        <dbReference type="ARBA" id="ARBA00022603"/>
    </source>
</evidence>
<comment type="caution">
    <text evidence="4">The sequence shown here is derived from an EMBL/GenBank/DDBJ whole genome shotgun (WGS) entry which is preliminary data.</text>
</comment>
<dbReference type="InterPro" id="IPR041698">
    <property type="entry name" value="Methyltransf_25"/>
</dbReference>
<keyword evidence="2 4" id="KW-0808">Transferase</keyword>
<keyword evidence="5" id="KW-1185">Reference proteome</keyword>